<evidence type="ECO:0000313" key="2">
    <source>
        <dbReference type="Proteomes" id="UP001259420"/>
    </source>
</evidence>
<sequence>MKFSDLLNNRHSTCAISICLCMGWPLPAFAACTLVPTAGNNNYVCDSATSGPLTDLSGNNTLTFPANGTGRINGNVTFGAGADTVNMASGIVAGAVDLGDGADSFTISAGQVTGAVSQGNGIDNFVMLGGTIQSLAQGDGHDTFLMTDGTIVGAFEDGDVAKMTGGTIGRVDMKLDNNLFDMSGGQILGNLVTGLGTDTIIVSDGRIGGNISVSNGNDSITITGGEIVGEIRAGNGDDTLVWDGGGIIRSQVLLGADNDRATLRNLTESTLALTPSINGGNGNDLLTFDHTSSSGAARYINWETVNLDNGSRFDLDGNFQLGDSTSGTGVFTIDGSSTLTSVQGSITPLTAGRLATLNNSGVIDLAGGNSRTNDTLTVEGNYVGNGGQLLLQSAVGDDSSPSDKLVVNNGTLTGSTLISVTNVGGAGALTRQNGIQLVQAQGTAVSDNTAFALKAPVSVGAFDYRLFKGGITPGSENSWYLRSSVVAPPLVTVANPDPALPPTLVPIVAVPVAAPVVVATGVQPGQPGQPGQGPVGVVTVEAAVLPAAVPGAAPIPLYREAVPTWSVVPPAAAQLSLTALGTFHDRQGDQRLLTETGALSAGWGRVYSKNLEQTWAGTVTPKLDGSLNGFQVGTDLYGSQLASGQTQRSGFFIGHSRLQGDVDGFNEGFEGKRSGKVKLLGNSFGVYWTLSDPAGAYLDTVAMYTRLNGDNRSESGLKIDNDGHVTTLSAEVGYPIAVAGNWVVEPQAQTIYQKVKLDSQDDGISHVSFDSDSAWTGRVGARLKGRYEFSGRPLEPYLRANIWHTFTGTDTVTFDHVDQIETQQRTSSADLGIGMVLSVAASVSVYASVDYTSNIDSNQQRGTFGNVGVRVKW</sequence>
<name>A0ACC6JS69_9PSED</name>
<protein>
    <submittedName>
        <fullName evidence="1">Outer membrane autotransporter protein</fullName>
    </submittedName>
</protein>
<dbReference type="Proteomes" id="UP001259420">
    <property type="component" value="Unassembled WGS sequence"/>
</dbReference>
<evidence type="ECO:0000313" key="1">
    <source>
        <dbReference type="EMBL" id="MDR6609382.1"/>
    </source>
</evidence>
<comment type="caution">
    <text evidence="1">The sequence shown here is derived from an EMBL/GenBank/DDBJ whole genome shotgun (WGS) entry which is preliminary data.</text>
</comment>
<organism evidence="1 2">
    <name type="scientific">Pseudomonas synxantha</name>
    <dbReference type="NCBI Taxonomy" id="47883"/>
    <lineage>
        <taxon>Bacteria</taxon>
        <taxon>Pseudomonadati</taxon>
        <taxon>Pseudomonadota</taxon>
        <taxon>Gammaproteobacteria</taxon>
        <taxon>Pseudomonadales</taxon>
        <taxon>Pseudomonadaceae</taxon>
        <taxon>Pseudomonas</taxon>
    </lineage>
</organism>
<accession>A0ACC6JS69</accession>
<gene>
    <name evidence="1" type="ORF">J2X87_004482</name>
</gene>
<proteinExistence type="predicted"/>
<keyword evidence="2" id="KW-1185">Reference proteome</keyword>
<reference evidence="1" key="1">
    <citation type="submission" date="2023-07" db="EMBL/GenBank/DDBJ databases">
        <title>Sorghum-associated microbial communities from plants grown in Nebraska, USA.</title>
        <authorList>
            <person name="Schachtman D."/>
        </authorList>
    </citation>
    <scope>NUCLEOTIDE SEQUENCE</scope>
    <source>
        <strain evidence="1">BE46</strain>
    </source>
</reference>
<dbReference type="EMBL" id="JAVDSD010000011">
    <property type="protein sequence ID" value="MDR6609382.1"/>
    <property type="molecule type" value="Genomic_DNA"/>
</dbReference>